<comment type="caution">
    <text evidence="1">The sequence shown here is derived from an EMBL/GenBank/DDBJ whole genome shotgun (WGS) entry which is preliminary data.</text>
</comment>
<sequence>MPSLRAASIDAEGYARWRRLAARATVHSVFERVVNLQSAGGDLFTVAAAGVDDAPDTAVADGPLAVAGVAPGDLVQAGADRLTIAGAIDMALGGARSWRAVLPAYPAHEGRLRRNLDLVQQVLAQRWLHGACTSALGRELDALLAHRRDLLCAALAAGDLDAACRHGQAMVGLGPGLTPSGDDFLAGLMAVLRLPGGPGMALRDVGVRMVHGAERRTNAISVAMLRAASEGRVRDCVIVLLRELVVGDPHGLDGALASVLAIGSTSGSDLAAGIVAAFDVQLQLAGAVQSAIVAA</sequence>
<dbReference type="Pfam" id="PF11392">
    <property type="entry name" value="AllH"/>
    <property type="match status" value="1"/>
</dbReference>
<reference evidence="1 2" key="1">
    <citation type="journal article" date="2020" name="Nature">
        <title>Bacterial chemolithoautotrophy via manganese oxidation.</title>
        <authorList>
            <person name="Yu H."/>
            <person name="Leadbetter J.R."/>
        </authorList>
    </citation>
    <scope>NUCLEOTIDE SEQUENCE [LARGE SCALE GENOMIC DNA]</scope>
    <source>
        <strain evidence="1 2">RBP-1</strain>
    </source>
</reference>
<dbReference type="InterPro" id="IPR021530">
    <property type="entry name" value="AllH-like"/>
</dbReference>
<dbReference type="EMBL" id="VTOX01000010">
    <property type="protein sequence ID" value="NKE68305.1"/>
    <property type="molecule type" value="Genomic_DNA"/>
</dbReference>
<dbReference type="RefSeq" id="WP_168109437.1">
    <property type="nucleotide sequence ID" value="NZ_VTOX01000010.1"/>
</dbReference>
<dbReference type="Proteomes" id="UP000521868">
    <property type="component" value="Unassembled WGS sequence"/>
</dbReference>
<accession>A0A7X6I8E6</accession>
<organism evidence="1 2">
    <name type="scientific">Ramlibacter lithotrophicus</name>
    <dbReference type="NCBI Taxonomy" id="2606681"/>
    <lineage>
        <taxon>Bacteria</taxon>
        <taxon>Pseudomonadati</taxon>
        <taxon>Pseudomonadota</taxon>
        <taxon>Betaproteobacteria</taxon>
        <taxon>Burkholderiales</taxon>
        <taxon>Comamonadaceae</taxon>
        <taxon>Ramlibacter</taxon>
    </lineage>
</organism>
<protein>
    <submittedName>
        <fullName evidence="1">DUF2877 domain-containing protein</fullName>
    </submittedName>
</protein>
<evidence type="ECO:0000313" key="2">
    <source>
        <dbReference type="Proteomes" id="UP000521868"/>
    </source>
</evidence>
<dbReference type="AlphaFoldDB" id="A0A7X6I8E6"/>
<proteinExistence type="predicted"/>
<keyword evidence="2" id="KW-1185">Reference proteome</keyword>
<evidence type="ECO:0000313" key="1">
    <source>
        <dbReference type="EMBL" id="NKE68305.1"/>
    </source>
</evidence>
<name>A0A7X6I8E6_9BURK</name>
<gene>
    <name evidence="1" type="ORF">RAMLITH_21020</name>
</gene>